<evidence type="ECO:0000256" key="8">
    <source>
        <dbReference type="RuleBase" id="RU004135"/>
    </source>
</evidence>
<protein>
    <recommendedName>
        <fullName evidence="7">UDP-N-acetylmuramoyl-L-alanyl-D-glutamate--2,6-diaminopimelate ligase</fullName>
        <ecNumber evidence="7">6.3.2.13</ecNumber>
    </recommendedName>
    <alternativeName>
        <fullName evidence="7">Meso-A2pm-adding enzyme</fullName>
    </alternativeName>
    <alternativeName>
        <fullName evidence="7">Meso-diaminopimelate-adding enzyme</fullName>
    </alternativeName>
    <alternativeName>
        <fullName evidence="7">UDP-MurNAc-L-Ala-D-Glu:meso-diaminopimelate ligase</fullName>
    </alternativeName>
    <alternativeName>
        <fullName evidence="7">UDP-MurNAc-tripeptide synthetase</fullName>
    </alternativeName>
    <alternativeName>
        <fullName evidence="7">UDP-N-acetylmuramyl-tripeptide synthetase</fullName>
    </alternativeName>
</protein>
<feature type="domain" description="Mur ligase central" evidence="11">
    <location>
        <begin position="110"/>
        <end position="325"/>
    </location>
</feature>
<dbReference type="InterPro" id="IPR005761">
    <property type="entry name" value="UDP-N-AcMur-Glu-dNH2Pim_ligase"/>
</dbReference>
<dbReference type="PANTHER" id="PTHR23135">
    <property type="entry name" value="MUR LIGASE FAMILY MEMBER"/>
    <property type="match status" value="1"/>
</dbReference>
<comment type="similarity">
    <text evidence="1 7">Belongs to the MurCDEF family. MurE subfamily.</text>
</comment>
<keyword evidence="2 7" id="KW-0132">Cell division</keyword>
<dbReference type="InterPro" id="IPR004101">
    <property type="entry name" value="Mur_ligase_C"/>
</dbReference>
<feature type="binding site" evidence="7">
    <location>
        <position position="196"/>
    </location>
    <ligand>
        <name>UDP-N-acetyl-alpha-D-muramoyl-L-alanyl-D-glutamate</name>
        <dbReference type="ChEBI" id="CHEBI:83900"/>
    </ligand>
</feature>
<keyword evidence="7" id="KW-0067">ATP-binding</keyword>
<feature type="binding site" evidence="7">
    <location>
        <begin position="161"/>
        <end position="162"/>
    </location>
    <ligand>
        <name>UDP-N-acetyl-alpha-D-muramoyl-L-alanyl-D-glutamate</name>
        <dbReference type="ChEBI" id="CHEBI:83900"/>
    </ligand>
</feature>
<feature type="modified residue" description="N6-carboxylysine" evidence="7">
    <location>
        <position position="228"/>
    </location>
</feature>
<dbReference type="NCBIfam" id="NF001126">
    <property type="entry name" value="PRK00139.1-4"/>
    <property type="match status" value="1"/>
</dbReference>
<comment type="caution">
    <text evidence="12">The sequence shown here is derived from an EMBL/GenBank/DDBJ whole genome shotgun (WGS) entry which is preliminary data.</text>
</comment>
<dbReference type="GO" id="GO:0008765">
    <property type="term" value="F:UDP-N-acetylmuramoylalanyl-D-glutamate-2,6-diaminopimelate ligase activity"/>
    <property type="evidence" value="ECO:0007669"/>
    <property type="project" value="UniProtKB-EC"/>
</dbReference>
<dbReference type="SUPFAM" id="SSF53623">
    <property type="entry name" value="MurD-like peptide ligases, catalytic domain"/>
    <property type="match status" value="1"/>
</dbReference>
<dbReference type="Gene3D" id="3.40.1390.10">
    <property type="entry name" value="MurE/MurF, N-terminal domain"/>
    <property type="match status" value="1"/>
</dbReference>
<evidence type="ECO:0000259" key="11">
    <source>
        <dbReference type="Pfam" id="PF08245"/>
    </source>
</evidence>
<feature type="binding site" evidence="7">
    <location>
        <position position="194"/>
    </location>
    <ligand>
        <name>UDP-N-acetyl-alpha-D-muramoyl-L-alanyl-D-glutamate</name>
        <dbReference type="ChEBI" id="CHEBI:83900"/>
    </ligand>
</feature>
<evidence type="ECO:0000256" key="4">
    <source>
        <dbReference type="ARBA" id="ARBA00022984"/>
    </source>
</evidence>
<name>A0ABW9A9U0_9BURK</name>
<keyword evidence="5 7" id="KW-0131">Cell cycle</keyword>
<comment type="caution">
    <text evidence="7">Lacks conserved residue(s) required for the propagation of feature annotation.</text>
</comment>
<keyword evidence="7" id="KW-0460">Magnesium</keyword>
<evidence type="ECO:0000313" key="13">
    <source>
        <dbReference type="Proteomes" id="UP001629246"/>
    </source>
</evidence>
<gene>
    <name evidence="7" type="primary">murE</name>
    <name evidence="12" type="ORF">PQR62_10770</name>
</gene>
<dbReference type="PANTHER" id="PTHR23135:SF4">
    <property type="entry name" value="UDP-N-ACETYLMURAMOYL-L-ALANYL-D-GLUTAMATE--2,6-DIAMINOPIMELATE LIGASE MURE HOMOLOG, CHLOROPLASTIC"/>
    <property type="match status" value="1"/>
</dbReference>
<keyword evidence="7 12" id="KW-0436">Ligase</keyword>
<keyword evidence="7" id="KW-0963">Cytoplasm</keyword>
<dbReference type="InterPro" id="IPR013221">
    <property type="entry name" value="Mur_ligase_cen"/>
</dbReference>
<dbReference type="SUPFAM" id="SSF63418">
    <property type="entry name" value="MurE/MurF N-terminal domain"/>
    <property type="match status" value="1"/>
</dbReference>
<dbReference type="Proteomes" id="UP001629246">
    <property type="component" value="Unassembled WGS sequence"/>
</dbReference>
<keyword evidence="4 7" id="KW-0573">Peptidoglycan synthesis</keyword>
<feature type="binding site" evidence="7">
    <location>
        <position position="188"/>
    </location>
    <ligand>
        <name>UDP-N-acetyl-alpha-D-muramoyl-L-alanyl-D-glutamate</name>
        <dbReference type="ChEBI" id="CHEBI:83900"/>
    </ligand>
</feature>
<dbReference type="InterPro" id="IPR036565">
    <property type="entry name" value="Mur-like_cat_sf"/>
</dbReference>
<comment type="cofactor">
    <cofactor evidence="7">
        <name>Mg(2+)</name>
        <dbReference type="ChEBI" id="CHEBI:18420"/>
    </cofactor>
</comment>
<dbReference type="Pfam" id="PF01225">
    <property type="entry name" value="Mur_ligase"/>
    <property type="match status" value="1"/>
</dbReference>
<dbReference type="Gene3D" id="3.90.190.20">
    <property type="entry name" value="Mur ligase, C-terminal domain"/>
    <property type="match status" value="1"/>
</dbReference>
<feature type="binding site" evidence="7">
    <location>
        <position position="478"/>
    </location>
    <ligand>
        <name>meso-2,6-diaminopimelate</name>
        <dbReference type="ChEBI" id="CHEBI:57791"/>
    </ligand>
</feature>
<dbReference type="Pfam" id="PF02875">
    <property type="entry name" value="Mur_ligase_C"/>
    <property type="match status" value="1"/>
</dbReference>
<dbReference type="InterPro" id="IPR035911">
    <property type="entry name" value="MurE/MurF_N"/>
</dbReference>
<feature type="domain" description="Mur ligase C-terminal" evidence="10">
    <location>
        <begin position="349"/>
        <end position="476"/>
    </location>
</feature>
<evidence type="ECO:0000256" key="5">
    <source>
        <dbReference type="ARBA" id="ARBA00023306"/>
    </source>
</evidence>
<keyword evidence="7" id="KW-0547">Nucleotide-binding</keyword>
<dbReference type="SUPFAM" id="SSF53244">
    <property type="entry name" value="MurD-like peptide ligases, peptide-binding domain"/>
    <property type="match status" value="1"/>
</dbReference>
<comment type="function">
    <text evidence="7">Catalyzes the addition of meso-diaminopimelic acid to the nucleotide precursor UDP-N-acetylmuramoyl-L-alanyl-D-glutamate (UMAG) in the biosynthesis of bacterial cell-wall peptidoglycan.</text>
</comment>
<proteinExistence type="inferred from homology"/>
<evidence type="ECO:0000259" key="10">
    <source>
        <dbReference type="Pfam" id="PF02875"/>
    </source>
</evidence>
<keyword evidence="6 7" id="KW-0961">Cell wall biogenesis/degradation</keyword>
<dbReference type="InterPro" id="IPR036615">
    <property type="entry name" value="Mur_ligase_C_dom_sf"/>
</dbReference>
<feature type="binding site" evidence="7">
    <location>
        <position position="29"/>
    </location>
    <ligand>
        <name>UDP-N-acetyl-alpha-D-muramoyl-L-alanyl-D-glutamate</name>
        <dbReference type="ChEBI" id="CHEBI:83900"/>
    </ligand>
</feature>
<comment type="pathway">
    <text evidence="7 8">Cell wall biogenesis; peptidoglycan biosynthesis.</text>
</comment>
<feature type="binding site" evidence="7">
    <location>
        <position position="474"/>
    </location>
    <ligand>
        <name>meso-2,6-diaminopimelate</name>
        <dbReference type="ChEBI" id="CHEBI:57791"/>
    </ligand>
</feature>
<organism evidence="12 13">
    <name type="scientific">Herbaspirillum lusitanum</name>
    <dbReference type="NCBI Taxonomy" id="213312"/>
    <lineage>
        <taxon>Bacteria</taxon>
        <taxon>Pseudomonadati</taxon>
        <taxon>Pseudomonadota</taxon>
        <taxon>Betaproteobacteria</taxon>
        <taxon>Burkholderiales</taxon>
        <taxon>Oxalobacteraceae</taxon>
        <taxon>Herbaspirillum</taxon>
    </lineage>
</organism>
<comment type="PTM">
    <text evidence="7">Carboxylation is probably crucial for Mg(2+) binding and, consequently, for the gamma-phosphate positioning of ATP.</text>
</comment>
<keyword evidence="3 7" id="KW-0133">Cell shape</keyword>
<evidence type="ECO:0000256" key="6">
    <source>
        <dbReference type="ARBA" id="ARBA00023316"/>
    </source>
</evidence>
<dbReference type="HAMAP" id="MF_00208">
    <property type="entry name" value="MurE"/>
    <property type="match status" value="1"/>
</dbReference>
<evidence type="ECO:0000259" key="9">
    <source>
        <dbReference type="Pfam" id="PF01225"/>
    </source>
</evidence>
<accession>A0ABW9A9U0</accession>
<dbReference type="EMBL" id="JAQQFM010000004">
    <property type="protein sequence ID" value="MFL9924750.1"/>
    <property type="molecule type" value="Genomic_DNA"/>
</dbReference>
<evidence type="ECO:0000256" key="1">
    <source>
        <dbReference type="ARBA" id="ARBA00005898"/>
    </source>
</evidence>
<feature type="binding site" evidence="7">
    <location>
        <begin position="424"/>
        <end position="427"/>
    </location>
    <ligand>
        <name>meso-2,6-diaminopimelate</name>
        <dbReference type="ChEBI" id="CHEBI:57791"/>
    </ligand>
</feature>
<feature type="short sequence motif" description="Meso-diaminopimelate recognition motif" evidence="7">
    <location>
        <begin position="424"/>
        <end position="427"/>
    </location>
</feature>
<dbReference type="InterPro" id="IPR000713">
    <property type="entry name" value="Mur_ligase_N"/>
</dbReference>
<comment type="subcellular location">
    <subcellularLocation>
        <location evidence="7 8">Cytoplasm</location>
    </subcellularLocation>
</comment>
<reference evidence="12 13" key="1">
    <citation type="journal article" date="2024" name="Chem. Sci.">
        <title>Discovery of megapolipeptins by genome mining of a Burkholderiales bacteria collection.</title>
        <authorList>
            <person name="Paulo B.S."/>
            <person name="Recchia M.J.J."/>
            <person name="Lee S."/>
            <person name="Fergusson C.H."/>
            <person name="Romanowski S.B."/>
            <person name="Hernandez A."/>
            <person name="Krull N."/>
            <person name="Liu D.Y."/>
            <person name="Cavanagh H."/>
            <person name="Bos A."/>
            <person name="Gray C.A."/>
            <person name="Murphy B.T."/>
            <person name="Linington R.G."/>
            <person name="Eustaquio A.S."/>
        </authorList>
    </citation>
    <scope>NUCLEOTIDE SEQUENCE [LARGE SCALE GENOMIC DNA]</scope>
    <source>
        <strain evidence="12 13">RL21-008-BIB-A</strain>
    </source>
</reference>
<evidence type="ECO:0000256" key="7">
    <source>
        <dbReference type="HAMAP-Rule" id="MF_00208"/>
    </source>
</evidence>
<dbReference type="EC" id="6.3.2.13" evidence="7"/>
<comment type="catalytic activity">
    <reaction evidence="7">
        <text>UDP-N-acetyl-alpha-D-muramoyl-L-alanyl-D-glutamate + meso-2,6-diaminopimelate + ATP = UDP-N-acetyl-alpha-D-muramoyl-L-alanyl-gamma-D-glutamyl-meso-2,6-diaminopimelate + ADP + phosphate + H(+)</text>
        <dbReference type="Rhea" id="RHEA:23676"/>
        <dbReference type="ChEBI" id="CHEBI:15378"/>
        <dbReference type="ChEBI" id="CHEBI:30616"/>
        <dbReference type="ChEBI" id="CHEBI:43474"/>
        <dbReference type="ChEBI" id="CHEBI:57791"/>
        <dbReference type="ChEBI" id="CHEBI:83900"/>
        <dbReference type="ChEBI" id="CHEBI:83905"/>
        <dbReference type="ChEBI" id="CHEBI:456216"/>
        <dbReference type="EC" id="6.3.2.13"/>
    </reaction>
</comment>
<sequence length="510" mass="54422">MTNQALSVNAILSWLQTAVGSDAQLSSDSRRIGAGDVFFAYPGDDADGRAYIADAIERGARAVVFEASDFEWDGEQAVAHLAVPDLRRISGDIASGWYQHPDAAMFTVAVTGTNGKTSCSYWLGQALSRILGNGPAAVVGTLGVGLFQNGAAHAFDVTGYTTPDAVLLQRKLADLRKSRAASLAIEASSIGLEQGRMNGMHINVALFTNFTRDHLDYHGDMIGYETAKQKLFEWDGLQHAVINLDDGMGQRLLPLVQARQVPIIGYALDEELPAIAAGVPALRASQIRSSHSGTVFHVDSPFGHGQIKTQLVGRFNVSNVLGIMGVLLAKGQSWEAVVAAAAALTPAPGRMQQFGGPDVPLIVIDYAHTPDALDKTLSTLRQVATQRNGQLWCVFGCGGDRDPGKRPQMGQVSEQADHVILTSDNPRSEDPKKIIDEIRAGISRVEPQVLPDRAGAILWAIRHATKQDVVLLAGKGHEAYQEVGGKKLPFLDADHVALALAARSTMMGGA</sequence>
<evidence type="ECO:0000256" key="3">
    <source>
        <dbReference type="ARBA" id="ARBA00022960"/>
    </source>
</evidence>
<dbReference type="RefSeq" id="WP_408157679.1">
    <property type="nucleotide sequence ID" value="NZ_JAQQFM010000004.1"/>
</dbReference>
<dbReference type="Pfam" id="PF08245">
    <property type="entry name" value="Mur_ligase_M"/>
    <property type="match status" value="1"/>
</dbReference>
<feature type="binding site" evidence="7">
    <location>
        <begin position="112"/>
        <end position="118"/>
    </location>
    <ligand>
        <name>ATP</name>
        <dbReference type="ChEBI" id="CHEBI:30616"/>
    </ligand>
</feature>
<keyword evidence="13" id="KW-1185">Reference proteome</keyword>
<dbReference type="NCBIfam" id="TIGR01085">
    <property type="entry name" value="murE"/>
    <property type="match status" value="1"/>
</dbReference>
<feature type="domain" description="Mur ligase N-terminal catalytic" evidence="9">
    <location>
        <begin position="25"/>
        <end position="97"/>
    </location>
</feature>
<dbReference type="Gene3D" id="3.40.1190.10">
    <property type="entry name" value="Mur-like, catalytic domain"/>
    <property type="match status" value="1"/>
</dbReference>
<evidence type="ECO:0000256" key="2">
    <source>
        <dbReference type="ARBA" id="ARBA00022618"/>
    </source>
</evidence>
<feature type="binding site" evidence="7">
    <location>
        <position position="401"/>
    </location>
    <ligand>
        <name>meso-2,6-diaminopimelate</name>
        <dbReference type="ChEBI" id="CHEBI:57791"/>
    </ligand>
</feature>
<evidence type="ECO:0000313" key="12">
    <source>
        <dbReference type="EMBL" id="MFL9924750.1"/>
    </source>
</evidence>